<feature type="region of interest" description="SAW" evidence="5">
    <location>
        <begin position="708"/>
        <end position="782"/>
    </location>
</feature>
<feature type="region of interest" description="Disordered" evidence="6">
    <location>
        <begin position="362"/>
        <end position="402"/>
    </location>
</feature>
<evidence type="ECO:0000313" key="8">
    <source>
        <dbReference type="Proteomes" id="UP000593562"/>
    </source>
</evidence>
<dbReference type="AlphaFoldDB" id="A0A7J7DYN1"/>
<organism evidence="7 8">
    <name type="scientific">Tripterygium wilfordii</name>
    <name type="common">Thunder God vine</name>
    <dbReference type="NCBI Taxonomy" id="458696"/>
    <lineage>
        <taxon>Eukaryota</taxon>
        <taxon>Viridiplantae</taxon>
        <taxon>Streptophyta</taxon>
        <taxon>Embryophyta</taxon>
        <taxon>Tracheophyta</taxon>
        <taxon>Spermatophyta</taxon>
        <taxon>Magnoliopsida</taxon>
        <taxon>eudicotyledons</taxon>
        <taxon>Gunneridae</taxon>
        <taxon>Pentapetalae</taxon>
        <taxon>rosids</taxon>
        <taxon>fabids</taxon>
        <taxon>Celastrales</taxon>
        <taxon>Celastraceae</taxon>
        <taxon>Tripterygium</taxon>
    </lineage>
</organism>
<reference evidence="7 8" key="1">
    <citation type="journal article" date="2020" name="Nat. Commun.">
        <title>Genome of Tripterygium wilfordii and identification of cytochrome P450 involved in triptolide biosynthesis.</title>
        <authorList>
            <person name="Tu L."/>
            <person name="Su P."/>
            <person name="Zhang Z."/>
            <person name="Gao L."/>
            <person name="Wang J."/>
            <person name="Hu T."/>
            <person name="Zhou J."/>
            <person name="Zhang Y."/>
            <person name="Zhao Y."/>
            <person name="Liu Y."/>
            <person name="Song Y."/>
            <person name="Tong Y."/>
            <person name="Lu Y."/>
            <person name="Yang J."/>
            <person name="Xu C."/>
            <person name="Jia M."/>
            <person name="Peters R.J."/>
            <person name="Huang L."/>
            <person name="Gao W."/>
        </authorList>
    </citation>
    <scope>NUCLEOTIDE SEQUENCE [LARGE SCALE GENOMIC DNA]</scope>
    <source>
        <strain evidence="8">cv. XIE 37</strain>
        <tissue evidence="7">Leaf</tissue>
    </source>
</reference>
<name>A0A7J7DYN1_TRIWF</name>
<keyword evidence="3" id="KW-0804">Transcription</keyword>
<dbReference type="Proteomes" id="UP000593562">
    <property type="component" value="Unassembled WGS sequence"/>
</dbReference>
<comment type="caution">
    <text evidence="7">The sequence shown here is derived from an EMBL/GenBank/DDBJ whole genome shotgun (WGS) entry which is preliminary data.</text>
</comment>
<comment type="similarity">
    <text evidence="5">Belongs to the GRAS family.</text>
</comment>
<comment type="caution">
    <text evidence="5">Lacks conserved residue(s) required for the propagation of feature annotation.</text>
</comment>
<feature type="region of interest" description="VHIID" evidence="5">
    <location>
        <begin position="488"/>
        <end position="553"/>
    </location>
</feature>
<evidence type="ECO:0000313" key="7">
    <source>
        <dbReference type="EMBL" id="KAF5751437.1"/>
    </source>
</evidence>
<evidence type="ECO:0000256" key="5">
    <source>
        <dbReference type="PROSITE-ProRule" id="PRU01191"/>
    </source>
</evidence>
<keyword evidence="2" id="KW-0805">Transcription regulation</keyword>
<feature type="region of interest" description="Disordered" evidence="6">
    <location>
        <begin position="49"/>
        <end position="112"/>
    </location>
</feature>
<dbReference type="GO" id="GO:0005634">
    <property type="term" value="C:nucleus"/>
    <property type="evidence" value="ECO:0007669"/>
    <property type="project" value="UniProtKB-SubCell"/>
</dbReference>
<feature type="compositionally biased region" description="Polar residues" evidence="6">
    <location>
        <begin position="362"/>
        <end position="382"/>
    </location>
</feature>
<dbReference type="InParanoid" id="A0A7J7DYN1"/>
<evidence type="ECO:0000256" key="1">
    <source>
        <dbReference type="ARBA" id="ARBA00004123"/>
    </source>
</evidence>
<dbReference type="InterPro" id="IPR005202">
    <property type="entry name" value="TF_GRAS"/>
</dbReference>
<gene>
    <name evidence="7" type="ORF">HS088_TW02G00451</name>
</gene>
<comment type="subcellular location">
    <subcellularLocation>
        <location evidence="1">Nucleus</location>
    </subcellularLocation>
</comment>
<feature type="compositionally biased region" description="Basic residues" evidence="6">
    <location>
        <begin position="391"/>
        <end position="400"/>
    </location>
</feature>
<dbReference type="Pfam" id="PF03514">
    <property type="entry name" value="GRAS"/>
    <property type="match status" value="1"/>
</dbReference>
<proteinExistence type="inferred from homology"/>
<feature type="short sequence motif" description="VHIID" evidence="5">
    <location>
        <begin position="519"/>
        <end position="523"/>
    </location>
</feature>
<dbReference type="PANTHER" id="PTHR31636">
    <property type="entry name" value="OSJNBA0084A10.13 PROTEIN-RELATED"/>
    <property type="match status" value="1"/>
</dbReference>
<dbReference type="OrthoDB" id="47276at2759"/>
<feature type="region of interest" description="Leucine repeat II (LRII)" evidence="5">
    <location>
        <begin position="569"/>
        <end position="601"/>
    </location>
</feature>
<accession>A0A7J7DYN1</accession>
<sequence length="784" mass="88726">MDQSYTGFTDSIDPFKAEDQPSLANSDQYLNLENGFKFTAPSPDFSFFDEIPFPSPTDLDPHDPSMYFSANQEGESSPPPASADEIFLDLSTGWSPEGESSSPSDDSDSSDPVLRYISQMLMEENMEKKPCMFYDPLALQATEKSLYEMIGEQYPASPHQPQIHAESPDSSSFGSLSNSSITSPSNLFSSQLVGEIGEYKQSSLEASLPGDYYLQSGSQPTSQISVNIPNDLTNDNGLSTSELVGSIFGDTESIRQFNKGLEEARKFLPIPNQLVIDLERNNLSTLHKEVVPGEVVKEERIERGGSPDRWRTRKNHGHEDLDLDLDEWRSNKQSAVYVEETELSDLFDKVLLVPIGSSQQECCEESPVQNETNRISQTNKELNGSSGGKSTRGRGRKNSKKKETADLRTLLILCAQAVSVNDCRTANELLKQIRENSSPSGDGTQRLAHYFANGLEARMLGSDTGVHNFYASLVFNKKFTAADMLKAYKTYLSAVPFKKLSIAFANKMILKVAKDATTLHIVDFGILYGFQWPMLIQLLSMRPDGPPKLRITGIELPQAGFRPAERIEETGRRLAKYCERFKVPFEYNPIALKNWETIRIEDLNIKSNEVLAVNCLFRFKNLFDETVEVNCPRDAVLNLIRKMNPCIFVHGIVNGSYNAPFFVTRFREAVFNFSALFDMFDACLPRDDQQRFLLEREFYGREAMNVIAREGLERVERPETYKQWHVRNSRAGFKPMPLDQELMKKLRKKLEVYHKDFVIDEDSHWLLEGWKGRIVYAVSCWEAA</sequence>
<protein>
    <submittedName>
        <fullName evidence="7">Scarecrow-like protein 34</fullName>
    </submittedName>
</protein>
<dbReference type="EMBL" id="JAAARO010000002">
    <property type="protein sequence ID" value="KAF5751437.1"/>
    <property type="molecule type" value="Genomic_DNA"/>
</dbReference>
<evidence type="ECO:0000256" key="6">
    <source>
        <dbReference type="SAM" id="MobiDB-lite"/>
    </source>
</evidence>
<evidence type="ECO:0000256" key="2">
    <source>
        <dbReference type="ARBA" id="ARBA00023015"/>
    </source>
</evidence>
<feature type="region of interest" description="Disordered" evidence="6">
    <location>
        <begin position="1"/>
        <end position="21"/>
    </location>
</feature>
<keyword evidence="8" id="KW-1185">Reference proteome</keyword>
<feature type="compositionally biased region" description="Low complexity" evidence="6">
    <location>
        <begin position="168"/>
        <end position="178"/>
    </location>
</feature>
<evidence type="ECO:0000256" key="4">
    <source>
        <dbReference type="ARBA" id="ARBA00023242"/>
    </source>
</evidence>
<keyword evidence="4" id="KW-0539">Nucleus</keyword>
<evidence type="ECO:0000256" key="3">
    <source>
        <dbReference type="ARBA" id="ARBA00023163"/>
    </source>
</evidence>
<dbReference type="PROSITE" id="PS50985">
    <property type="entry name" value="GRAS"/>
    <property type="match status" value="1"/>
</dbReference>
<feature type="region of interest" description="Disordered" evidence="6">
    <location>
        <begin position="156"/>
        <end position="178"/>
    </location>
</feature>